<dbReference type="Gene3D" id="3.20.20.100">
    <property type="entry name" value="NADP-dependent oxidoreductase domain"/>
    <property type="match status" value="1"/>
</dbReference>
<evidence type="ECO:0000313" key="3">
    <source>
        <dbReference type="EMBL" id="GHP05351.1"/>
    </source>
</evidence>
<evidence type="ECO:0000259" key="2">
    <source>
        <dbReference type="PROSITE" id="PS51670"/>
    </source>
</evidence>
<dbReference type="AlphaFoldDB" id="A0A830HIA7"/>
<name>A0A830HIA7_9CHLO</name>
<dbReference type="PANTHER" id="PTHR43827">
    <property type="entry name" value="2,5-DIKETO-D-GLUCONIC ACID REDUCTASE"/>
    <property type="match status" value="1"/>
</dbReference>
<dbReference type="CDD" id="cd19071">
    <property type="entry name" value="AKR_AKR1-5-like"/>
    <property type="match status" value="1"/>
</dbReference>
<accession>A0A830HIA7</accession>
<dbReference type="OrthoDB" id="416253at2759"/>
<comment type="caution">
    <text evidence="3">The sequence shown here is derived from an EMBL/GenBank/DDBJ whole genome shotgun (WGS) entry which is preliminary data.</text>
</comment>
<dbReference type="Pfam" id="PF00248">
    <property type="entry name" value="Aldo_ket_red"/>
    <property type="match status" value="1"/>
</dbReference>
<gene>
    <name evidence="3" type="ORF">PPROV_000410300</name>
</gene>
<dbReference type="PRINTS" id="PR00069">
    <property type="entry name" value="ALDKETRDTASE"/>
</dbReference>
<dbReference type="Proteomes" id="UP000660262">
    <property type="component" value="Unassembled WGS sequence"/>
</dbReference>
<dbReference type="InterPro" id="IPR003582">
    <property type="entry name" value="ShKT_dom"/>
</dbReference>
<feature type="region of interest" description="Disordered" evidence="1">
    <location>
        <begin position="41"/>
        <end position="92"/>
    </location>
</feature>
<dbReference type="InterPro" id="IPR020471">
    <property type="entry name" value="AKR"/>
</dbReference>
<dbReference type="PROSITE" id="PS51670">
    <property type="entry name" value="SHKT"/>
    <property type="match status" value="1"/>
</dbReference>
<dbReference type="GO" id="GO:0016491">
    <property type="term" value="F:oxidoreductase activity"/>
    <property type="evidence" value="ECO:0007669"/>
    <property type="project" value="InterPro"/>
</dbReference>
<proteinExistence type="predicted"/>
<feature type="compositionally biased region" description="Low complexity" evidence="1">
    <location>
        <begin position="58"/>
        <end position="68"/>
    </location>
</feature>
<dbReference type="InterPro" id="IPR023210">
    <property type="entry name" value="NADP_OxRdtase_dom"/>
</dbReference>
<dbReference type="PANTHER" id="PTHR43827:SF8">
    <property type="entry name" value="ALDO_KETO REDUCTASE FAMILY PROTEIN"/>
    <property type="match status" value="1"/>
</dbReference>
<dbReference type="SMART" id="SM00254">
    <property type="entry name" value="ShKT"/>
    <property type="match status" value="1"/>
</dbReference>
<dbReference type="SUPFAM" id="SSF51430">
    <property type="entry name" value="NAD(P)-linked oxidoreductase"/>
    <property type="match status" value="1"/>
</dbReference>
<protein>
    <recommendedName>
        <fullName evidence="2">ShKT domain-containing protein</fullName>
    </recommendedName>
</protein>
<dbReference type="Pfam" id="PF01549">
    <property type="entry name" value="ShK"/>
    <property type="match status" value="1"/>
</dbReference>
<feature type="domain" description="ShKT" evidence="2">
    <location>
        <begin position="92"/>
        <end position="128"/>
    </location>
</feature>
<sequence>MVVPRLLLLLAVYVLILLYALTHVGVRDPFTFAGDEHAGSLDALPGGKSHTDSTDVRTTTTTTTTTTTKMAAASSGDAGERTHQPDDADDDCKDNAGARACKEWATNEECERNPSFMLESCTKSCGACVPATVRGGAATRLRITSDTQLGEPAVTLAKPPTDAAPINALTSMPLMGFGTAALGEYTAKAVEEAYRAGYRHFDSAQAREWYREDLVGQGLASAGAMENRAALWLTSKLHPRHHGYETTRAQVATSLRELNTDYLDLFLLHYPWCFVGLPGCPSVDDNPDVYSADAYVGSWRALEEFVLEGKIRYIGVSNVDTVQLRHIFSDAVSPRVKPSVVQGHDDPLRPNRELRKLCRSLGVHFVAYSSLGTQHAAGGKNPVLTHPELKSLAVSRGVSVPQVVLSWQMWHSHIGVIPRSTSREHMIDNRRALDLRLSEAEATVVESIAM</sequence>
<evidence type="ECO:0000313" key="4">
    <source>
        <dbReference type="Proteomes" id="UP000660262"/>
    </source>
</evidence>
<dbReference type="InterPro" id="IPR036812">
    <property type="entry name" value="NAD(P)_OxRdtase_dom_sf"/>
</dbReference>
<keyword evidence="4" id="KW-1185">Reference proteome</keyword>
<organism evidence="3 4">
    <name type="scientific">Pycnococcus provasolii</name>
    <dbReference type="NCBI Taxonomy" id="41880"/>
    <lineage>
        <taxon>Eukaryota</taxon>
        <taxon>Viridiplantae</taxon>
        <taxon>Chlorophyta</taxon>
        <taxon>Pseudoscourfieldiophyceae</taxon>
        <taxon>Pseudoscourfieldiales</taxon>
        <taxon>Pycnococcaceae</taxon>
        <taxon>Pycnococcus</taxon>
    </lineage>
</organism>
<dbReference type="EMBL" id="BNJQ01000010">
    <property type="protein sequence ID" value="GHP05351.1"/>
    <property type="molecule type" value="Genomic_DNA"/>
</dbReference>
<evidence type="ECO:0000256" key="1">
    <source>
        <dbReference type="SAM" id="MobiDB-lite"/>
    </source>
</evidence>
<reference evidence="3" key="1">
    <citation type="submission" date="2020-10" db="EMBL/GenBank/DDBJ databases">
        <title>Unveiling of a novel bifunctional photoreceptor, Dualchrome1, isolated from a cosmopolitan green alga.</title>
        <authorList>
            <person name="Suzuki S."/>
            <person name="Kawachi M."/>
        </authorList>
    </citation>
    <scope>NUCLEOTIDE SEQUENCE</scope>
    <source>
        <strain evidence="3">NIES 2893</strain>
    </source>
</reference>